<dbReference type="EC" id="2.7.2.8" evidence="9"/>
<sequence>MKYLVIKCGGSVLENLPRSFYEDIVQIHESGEWTPIIVHGGGPLITGLLKNLNVETTFVNGLRVTSLQVLDVVEMVLSGSVNKQVVRNIIEAGGNAYGVSGVDGSLLKAKPVENSEVIGFVGEVVDVNKSVVENIIHQGYIPVISPIGIDENGQRYNINGDIAASAVAKALEASLCFISDIPGILIETNGEKKKLDQVSKAAVEELIHNQTIYGGMIPKVTAAIDGLVHNIPEVAILNGFDKNSLIDYVNGKKIGTKIVLEEEIVS</sequence>
<comment type="pathway">
    <text evidence="1 9">Amino-acid biosynthesis; L-arginine biosynthesis; N(2)-acetyl-L-ornithine from L-glutamate: step 2/4.</text>
</comment>
<keyword evidence="2 9" id="KW-0055">Arginine biosynthesis</keyword>
<dbReference type="Pfam" id="PF00696">
    <property type="entry name" value="AA_kinase"/>
    <property type="match status" value="1"/>
</dbReference>
<dbReference type="PANTHER" id="PTHR23342">
    <property type="entry name" value="N-ACETYLGLUTAMATE SYNTHASE"/>
    <property type="match status" value="1"/>
</dbReference>
<evidence type="ECO:0000259" key="10">
    <source>
        <dbReference type="Pfam" id="PF00696"/>
    </source>
</evidence>
<feature type="domain" description="Aspartate/glutamate/uridylate kinase" evidence="10">
    <location>
        <begin position="2"/>
        <end position="237"/>
    </location>
</feature>
<dbReference type="SUPFAM" id="SSF53633">
    <property type="entry name" value="Carbamate kinase-like"/>
    <property type="match status" value="1"/>
</dbReference>
<comment type="catalytic activity">
    <reaction evidence="8 9">
        <text>N-acetyl-L-glutamate + ATP = N-acetyl-L-glutamyl 5-phosphate + ADP</text>
        <dbReference type="Rhea" id="RHEA:14629"/>
        <dbReference type="ChEBI" id="CHEBI:30616"/>
        <dbReference type="ChEBI" id="CHEBI:44337"/>
        <dbReference type="ChEBI" id="CHEBI:57936"/>
        <dbReference type="ChEBI" id="CHEBI:456216"/>
        <dbReference type="EC" id="2.7.2.8"/>
    </reaction>
</comment>
<keyword evidence="4 9" id="KW-0808">Transferase</keyword>
<dbReference type="InterPro" id="IPR036393">
    <property type="entry name" value="AceGlu_kinase-like_sf"/>
</dbReference>
<name>A0ABU6NB19_9BACI</name>
<keyword evidence="5 9" id="KW-0547">Nucleotide-binding</keyword>
<evidence type="ECO:0000313" key="12">
    <source>
        <dbReference type="Proteomes" id="UP001330749"/>
    </source>
</evidence>
<dbReference type="CDD" id="cd04238">
    <property type="entry name" value="AAK_NAGK-like"/>
    <property type="match status" value="1"/>
</dbReference>
<protein>
    <recommendedName>
        <fullName evidence="9">Acetylglutamate kinase</fullName>
        <ecNumber evidence="9">2.7.2.8</ecNumber>
    </recommendedName>
    <alternativeName>
        <fullName evidence="9">N-acetyl-L-glutamate 5-phosphotransferase</fullName>
    </alternativeName>
    <alternativeName>
        <fullName evidence="9">NAG kinase</fullName>
        <shortName evidence="9">NAGK</shortName>
    </alternativeName>
</protein>
<keyword evidence="6 9" id="KW-0418">Kinase</keyword>
<dbReference type="PIRSF" id="PIRSF000728">
    <property type="entry name" value="NAGK"/>
    <property type="match status" value="1"/>
</dbReference>
<evidence type="ECO:0000256" key="4">
    <source>
        <dbReference type="ARBA" id="ARBA00022679"/>
    </source>
</evidence>
<feature type="binding site" evidence="9">
    <location>
        <begin position="41"/>
        <end position="42"/>
    </location>
    <ligand>
        <name>substrate</name>
    </ligand>
</feature>
<dbReference type="NCBIfam" id="TIGR00761">
    <property type="entry name" value="argB"/>
    <property type="match status" value="1"/>
</dbReference>
<comment type="function">
    <text evidence="9">Catalyzes the ATP-dependent phosphorylation of N-acetyl-L-glutamate.</text>
</comment>
<comment type="subcellular location">
    <subcellularLocation>
        <location evidence="9">Cytoplasm</location>
    </subcellularLocation>
</comment>
<gene>
    <name evidence="9 11" type="primary">argB</name>
    <name evidence="11" type="ORF">P4447_08315</name>
</gene>
<dbReference type="Gene3D" id="3.40.1160.10">
    <property type="entry name" value="Acetylglutamate kinase-like"/>
    <property type="match status" value="1"/>
</dbReference>
<keyword evidence="3 9" id="KW-0028">Amino-acid biosynthesis</keyword>
<evidence type="ECO:0000313" key="11">
    <source>
        <dbReference type="EMBL" id="MED3562458.1"/>
    </source>
</evidence>
<dbReference type="EMBL" id="JARMQG010000087">
    <property type="protein sequence ID" value="MED3562458.1"/>
    <property type="molecule type" value="Genomic_DNA"/>
</dbReference>
<evidence type="ECO:0000256" key="6">
    <source>
        <dbReference type="ARBA" id="ARBA00022777"/>
    </source>
</evidence>
<proteinExistence type="inferred from homology"/>
<comment type="similarity">
    <text evidence="9">Belongs to the acetylglutamate kinase family. ArgB subfamily.</text>
</comment>
<dbReference type="InterPro" id="IPR001048">
    <property type="entry name" value="Asp/Glu/Uridylate_kinase"/>
</dbReference>
<dbReference type="PANTHER" id="PTHR23342:SF0">
    <property type="entry name" value="N-ACETYLGLUTAMATE SYNTHASE, MITOCHONDRIAL"/>
    <property type="match status" value="1"/>
</dbReference>
<accession>A0ABU6NB19</accession>
<dbReference type="InterPro" id="IPR037528">
    <property type="entry name" value="ArgB"/>
</dbReference>
<feature type="binding site" evidence="9">
    <location>
        <position position="157"/>
    </location>
    <ligand>
        <name>substrate</name>
    </ligand>
</feature>
<dbReference type="Proteomes" id="UP001330749">
    <property type="component" value="Unassembled WGS sequence"/>
</dbReference>
<evidence type="ECO:0000256" key="9">
    <source>
        <dbReference type="HAMAP-Rule" id="MF_00082"/>
    </source>
</evidence>
<keyword evidence="7 9" id="KW-0067">ATP-binding</keyword>
<comment type="caution">
    <text evidence="11">The sequence shown here is derived from an EMBL/GenBank/DDBJ whole genome shotgun (WGS) entry which is preliminary data.</text>
</comment>
<dbReference type="InterPro" id="IPR004662">
    <property type="entry name" value="AcgluKinase_fam"/>
</dbReference>
<evidence type="ECO:0000256" key="3">
    <source>
        <dbReference type="ARBA" id="ARBA00022605"/>
    </source>
</evidence>
<feature type="binding site" evidence="9">
    <location>
        <position position="63"/>
    </location>
    <ligand>
        <name>substrate</name>
    </ligand>
</feature>
<dbReference type="HAMAP" id="MF_00082">
    <property type="entry name" value="ArgB"/>
    <property type="match status" value="1"/>
</dbReference>
<feature type="site" description="Transition state stabilizer" evidence="9">
    <location>
        <position position="7"/>
    </location>
</feature>
<evidence type="ECO:0000256" key="5">
    <source>
        <dbReference type="ARBA" id="ARBA00022741"/>
    </source>
</evidence>
<dbReference type="GO" id="GO:0003991">
    <property type="term" value="F:acetylglutamate kinase activity"/>
    <property type="evidence" value="ECO:0007669"/>
    <property type="project" value="UniProtKB-EC"/>
</dbReference>
<evidence type="ECO:0000256" key="1">
    <source>
        <dbReference type="ARBA" id="ARBA00004828"/>
    </source>
</evidence>
<keyword evidence="12" id="KW-1185">Reference proteome</keyword>
<evidence type="ECO:0000256" key="7">
    <source>
        <dbReference type="ARBA" id="ARBA00022840"/>
    </source>
</evidence>
<reference evidence="11 12" key="1">
    <citation type="submission" date="2023-03" db="EMBL/GenBank/DDBJ databases">
        <title>Bacillus Genome Sequencing.</title>
        <authorList>
            <person name="Dunlap C."/>
        </authorList>
    </citation>
    <scope>NUCLEOTIDE SEQUENCE [LARGE SCALE GENOMIC DNA]</scope>
    <source>
        <strain evidence="11 12">B-14544</strain>
    </source>
</reference>
<organism evidence="11 12">
    <name type="scientific">Bacillus xiapuensis</name>
    <dbReference type="NCBI Taxonomy" id="2014075"/>
    <lineage>
        <taxon>Bacteria</taxon>
        <taxon>Bacillati</taxon>
        <taxon>Bacillota</taxon>
        <taxon>Bacilli</taxon>
        <taxon>Bacillales</taxon>
        <taxon>Bacillaceae</taxon>
        <taxon>Bacillus</taxon>
    </lineage>
</organism>
<evidence type="ECO:0000256" key="2">
    <source>
        <dbReference type="ARBA" id="ARBA00022571"/>
    </source>
</evidence>
<feature type="site" description="Transition state stabilizer" evidence="9">
    <location>
        <position position="219"/>
    </location>
</feature>
<dbReference type="RefSeq" id="WP_327967386.1">
    <property type="nucleotide sequence ID" value="NZ_JARMQG010000087.1"/>
</dbReference>
<keyword evidence="9" id="KW-0963">Cytoplasm</keyword>
<evidence type="ECO:0000256" key="8">
    <source>
        <dbReference type="ARBA" id="ARBA00048141"/>
    </source>
</evidence>